<evidence type="ECO:0000259" key="6">
    <source>
        <dbReference type="PROSITE" id="PS51737"/>
    </source>
</evidence>
<dbReference type="SUPFAM" id="SSF53041">
    <property type="entry name" value="Resolvase-like"/>
    <property type="match status" value="1"/>
</dbReference>
<organism evidence="7 8">
    <name type="scientific">Zhihengliuella halotolerans</name>
    <dbReference type="NCBI Taxonomy" id="370736"/>
    <lineage>
        <taxon>Bacteria</taxon>
        <taxon>Bacillati</taxon>
        <taxon>Actinomycetota</taxon>
        <taxon>Actinomycetes</taxon>
        <taxon>Micrococcales</taxon>
        <taxon>Micrococcaceae</taxon>
        <taxon>Zhihengliuella</taxon>
    </lineage>
</organism>
<dbReference type="RefSeq" id="WP_130449757.1">
    <property type="nucleotide sequence ID" value="NZ_SHLA01000001.1"/>
</dbReference>
<keyword evidence="2" id="KW-0233">DNA recombination</keyword>
<evidence type="ECO:0000256" key="4">
    <source>
        <dbReference type="SAM" id="MobiDB-lite"/>
    </source>
</evidence>
<dbReference type="AlphaFoldDB" id="A0A4V2G9R9"/>
<dbReference type="InterPro" id="IPR038109">
    <property type="entry name" value="DNA_bind_recomb_sf"/>
</dbReference>
<dbReference type="Proteomes" id="UP000292685">
    <property type="component" value="Unassembled WGS sequence"/>
</dbReference>
<evidence type="ECO:0000256" key="1">
    <source>
        <dbReference type="ARBA" id="ARBA00023125"/>
    </source>
</evidence>
<dbReference type="EMBL" id="SHLA01000001">
    <property type="protein sequence ID" value="RZU61436.1"/>
    <property type="molecule type" value="Genomic_DNA"/>
</dbReference>
<dbReference type="PROSITE" id="PS51737">
    <property type="entry name" value="RECOMBINASE_DNA_BIND"/>
    <property type="match status" value="1"/>
</dbReference>
<accession>A0A4V2G9R9</accession>
<evidence type="ECO:0000256" key="3">
    <source>
        <dbReference type="SAM" id="Coils"/>
    </source>
</evidence>
<dbReference type="InterPro" id="IPR050639">
    <property type="entry name" value="SSR_resolvase"/>
</dbReference>
<dbReference type="Pfam" id="PF07508">
    <property type="entry name" value="Recombinase"/>
    <property type="match status" value="1"/>
</dbReference>
<keyword evidence="3" id="KW-0175">Coiled coil</keyword>
<reference evidence="7 8" key="1">
    <citation type="submission" date="2019-02" db="EMBL/GenBank/DDBJ databases">
        <title>Sequencing the genomes of 1000 actinobacteria strains.</title>
        <authorList>
            <person name="Klenk H.-P."/>
        </authorList>
    </citation>
    <scope>NUCLEOTIDE SEQUENCE [LARGE SCALE GENOMIC DNA]</scope>
    <source>
        <strain evidence="7 8">DSM 17364</strain>
    </source>
</reference>
<evidence type="ECO:0000313" key="8">
    <source>
        <dbReference type="Proteomes" id="UP000292685"/>
    </source>
</evidence>
<dbReference type="InterPro" id="IPR011109">
    <property type="entry name" value="DNA_bind_recombinase_dom"/>
</dbReference>
<evidence type="ECO:0000259" key="5">
    <source>
        <dbReference type="PROSITE" id="PS51736"/>
    </source>
</evidence>
<feature type="coiled-coil region" evidence="3">
    <location>
        <begin position="352"/>
        <end position="414"/>
    </location>
</feature>
<dbReference type="OrthoDB" id="4500247at2"/>
<keyword evidence="8" id="KW-1185">Reference proteome</keyword>
<feature type="domain" description="Recombinase" evidence="6">
    <location>
        <begin position="157"/>
        <end position="268"/>
    </location>
</feature>
<dbReference type="CDD" id="cd00338">
    <property type="entry name" value="Ser_Recombinase"/>
    <property type="match status" value="1"/>
</dbReference>
<dbReference type="GO" id="GO:0000150">
    <property type="term" value="F:DNA strand exchange activity"/>
    <property type="evidence" value="ECO:0007669"/>
    <property type="project" value="InterPro"/>
</dbReference>
<dbReference type="PANTHER" id="PTHR30461">
    <property type="entry name" value="DNA-INVERTASE FROM LAMBDOID PROPHAGE"/>
    <property type="match status" value="1"/>
</dbReference>
<dbReference type="SMART" id="SM00857">
    <property type="entry name" value="Resolvase"/>
    <property type="match status" value="1"/>
</dbReference>
<evidence type="ECO:0000313" key="7">
    <source>
        <dbReference type="EMBL" id="RZU61436.1"/>
    </source>
</evidence>
<dbReference type="Pfam" id="PF00239">
    <property type="entry name" value="Resolvase"/>
    <property type="match status" value="1"/>
</dbReference>
<protein>
    <submittedName>
        <fullName evidence="7">Recombinase-like zinc beta ribbon protein</fullName>
    </submittedName>
</protein>
<name>A0A4V2G9R9_9MICC</name>
<dbReference type="PANTHER" id="PTHR30461:SF2">
    <property type="entry name" value="SERINE RECOMBINASE PINE-RELATED"/>
    <property type="match status" value="1"/>
</dbReference>
<dbReference type="Pfam" id="PF13408">
    <property type="entry name" value="Zn_ribbon_recom"/>
    <property type="match status" value="1"/>
</dbReference>
<feature type="region of interest" description="Disordered" evidence="4">
    <location>
        <begin position="478"/>
        <end position="497"/>
    </location>
</feature>
<gene>
    <name evidence="7" type="ORF">EV380_1006</name>
</gene>
<dbReference type="Gene3D" id="3.90.1750.20">
    <property type="entry name" value="Putative Large Serine Recombinase, Chain B, Domain 2"/>
    <property type="match status" value="1"/>
</dbReference>
<keyword evidence="1" id="KW-0238">DNA-binding</keyword>
<feature type="domain" description="Resolvase/invertase-type recombinase catalytic" evidence="5">
    <location>
        <begin position="3"/>
        <end position="149"/>
    </location>
</feature>
<dbReference type="GO" id="GO:0003677">
    <property type="term" value="F:DNA binding"/>
    <property type="evidence" value="ECO:0007669"/>
    <property type="project" value="UniProtKB-KW"/>
</dbReference>
<dbReference type="InterPro" id="IPR025827">
    <property type="entry name" value="Zn_ribbon_recom_dom"/>
</dbReference>
<proteinExistence type="predicted"/>
<evidence type="ECO:0000256" key="2">
    <source>
        <dbReference type="ARBA" id="ARBA00023172"/>
    </source>
</evidence>
<dbReference type="InterPro" id="IPR036162">
    <property type="entry name" value="Resolvase-like_N_sf"/>
</dbReference>
<dbReference type="Gene3D" id="3.40.50.1390">
    <property type="entry name" value="Resolvase, N-terminal catalytic domain"/>
    <property type="match status" value="1"/>
</dbReference>
<dbReference type="InterPro" id="IPR006119">
    <property type="entry name" value="Resolv_N"/>
</dbReference>
<sequence length="497" mass="55704">MPNAIIYTRQSKHRDESITHENQEDACRKYAASKGYDVVEVVNEKGKSGRTIDKRTEFRRTLKLIEDGHAEIMLVWRWSRFARNTLDGLITLKSVEEEAGGKVESALEPIDRSAMGKFQLTILLAMAELESEQKSEDWKSYLNSRLDSGTAPAGRNYFGYRRVMDATGKKHVGYEIVPEQAEAIREAAKRVVAGHSLRKVAFWLNEQGFRTTQGKPFVSIQVRRVLLQPFVRGKIGWKGKEVDGAHEAILSEGTYRKVAAELSDNTMPRRSEVPSSRLRGIVECAKCGRKLSYQRGHNKDRPKAPSRFRCPTRVSKGTSICDFGSVLAEEVGNALAWAAQRRWNDVEKAVPQQDVQQKLDDKRAQVDSLQHQITQMLLTAQAAGLSTEQVQEALTTLREQSETAQTELSELEAAALTQARPWHEIEDVIHGDDVGAANATIKQFVRRIVADAETLSIEFVEGLPYVWYLGSGPSPGAKDRFKDYADKQGLTPPIPEP</sequence>
<comment type="caution">
    <text evidence="7">The sequence shown here is derived from an EMBL/GenBank/DDBJ whole genome shotgun (WGS) entry which is preliminary data.</text>
</comment>
<dbReference type="PROSITE" id="PS51736">
    <property type="entry name" value="RECOMBINASES_3"/>
    <property type="match status" value="1"/>
</dbReference>